<dbReference type="GO" id="GO:0042802">
    <property type="term" value="F:identical protein binding"/>
    <property type="evidence" value="ECO:0007669"/>
    <property type="project" value="TreeGrafter"/>
</dbReference>
<evidence type="ECO:0000256" key="10">
    <source>
        <dbReference type="ARBA" id="ARBA00029760"/>
    </source>
</evidence>
<dbReference type="GO" id="GO:0030170">
    <property type="term" value="F:pyridoxal phosphate binding"/>
    <property type="evidence" value="ECO:0007669"/>
    <property type="project" value="InterPro"/>
</dbReference>
<dbReference type="InterPro" id="IPR005814">
    <property type="entry name" value="Aminotrans_3"/>
</dbReference>
<evidence type="ECO:0000256" key="7">
    <source>
        <dbReference type="ARBA" id="ARBA00022576"/>
    </source>
</evidence>
<dbReference type="FunFam" id="3.40.640.10:FF:000013">
    <property type="entry name" value="4-aminobutyrate aminotransferase"/>
    <property type="match status" value="1"/>
</dbReference>
<evidence type="ECO:0000256" key="14">
    <source>
        <dbReference type="ARBA" id="ARBA00048021"/>
    </source>
</evidence>
<evidence type="ECO:0000256" key="16">
    <source>
        <dbReference type="RuleBase" id="RU003560"/>
    </source>
</evidence>
<keyword evidence="7 17" id="KW-0032">Aminotransferase</keyword>
<dbReference type="PANTHER" id="PTHR11986">
    <property type="entry name" value="AMINOTRANSFERASE CLASS III"/>
    <property type="match status" value="1"/>
</dbReference>
<comment type="catalytic activity">
    <reaction evidence="1">
        <text>(S)-3-amino-2-methylpropanoate + 2-oxoglutarate = 2-methyl-3-oxopropanoate + L-glutamate</text>
        <dbReference type="Rhea" id="RHEA:13993"/>
        <dbReference type="ChEBI" id="CHEBI:16810"/>
        <dbReference type="ChEBI" id="CHEBI:29985"/>
        <dbReference type="ChEBI" id="CHEBI:57700"/>
        <dbReference type="ChEBI" id="CHEBI:58655"/>
        <dbReference type="EC" id="2.6.1.22"/>
    </reaction>
</comment>
<dbReference type="NCBIfam" id="TIGR00700">
    <property type="entry name" value="GABAtrnsam"/>
    <property type="match status" value="1"/>
</dbReference>
<evidence type="ECO:0000313" key="17">
    <source>
        <dbReference type="EMBL" id="QNJ93883.1"/>
    </source>
</evidence>
<keyword evidence="9 16" id="KW-0663">Pyridoxal phosphate</keyword>
<evidence type="ECO:0000256" key="8">
    <source>
        <dbReference type="ARBA" id="ARBA00022679"/>
    </source>
</evidence>
<evidence type="ECO:0000256" key="12">
    <source>
        <dbReference type="ARBA" id="ARBA00030857"/>
    </source>
</evidence>
<dbReference type="Pfam" id="PF00202">
    <property type="entry name" value="Aminotran_3"/>
    <property type="match status" value="1"/>
</dbReference>
<comment type="pathway">
    <text evidence="3">Amino-acid degradation; 4-aminobutanoate degradation.</text>
</comment>
<dbReference type="Gene3D" id="3.40.640.10">
    <property type="entry name" value="Type I PLP-dependent aspartate aminotransferase-like (Major domain)"/>
    <property type="match status" value="1"/>
</dbReference>
<dbReference type="InterPro" id="IPR015421">
    <property type="entry name" value="PyrdxlP-dep_Trfase_major"/>
</dbReference>
<dbReference type="PIRSF" id="PIRSF000521">
    <property type="entry name" value="Transaminase_4ab_Lys_Orn"/>
    <property type="match status" value="1"/>
</dbReference>
<dbReference type="Gene3D" id="3.90.1150.10">
    <property type="entry name" value="Aspartate Aminotransferase, domain 1"/>
    <property type="match status" value="1"/>
</dbReference>
<dbReference type="SUPFAM" id="SSF53383">
    <property type="entry name" value="PLP-dependent transferases"/>
    <property type="match status" value="1"/>
</dbReference>
<dbReference type="InterPro" id="IPR049704">
    <property type="entry name" value="Aminotrans_3_PPA_site"/>
</dbReference>
<dbReference type="PANTHER" id="PTHR11986:SF58">
    <property type="entry name" value="LEUCINE_METHIONINE RACEMASE"/>
    <property type="match status" value="1"/>
</dbReference>
<dbReference type="KEGG" id="mflu:HZU40_06120"/>
<gene>
    <name evidence="17" type="primary">gabT</name>
    <name evidence="17" type="ORF">HZU40_06120</name>
</gene>
<evidence type="ECO:0000256" key="1">
    <source>
        <dbReference type="ARBA" id="ARBA00001750"/>
    </source>
</evidence>
<dbReference type="EMBL" id="CP059894">
    <property type="protein sequence ID" value="QNJ93883.1"/>
    <property type="molecule type" value="Genomic_DNA"/>
</dbReference>
<name>A0A7G8PHR7_9MYCO</name>
<dbReference type="InterPro" id="IPR015424">
    <property type="entry name" value="PyrdxlP-dep_Trfase"/>
</dbReference>
<dbReference type="InterPro" id="IPR004632">
    <property type="entry name" value="4NH2But_aminotransferase_bac"/>
</dbReference>
<evidence type="ECO:0000256" key="9">
    <source>
        <dbReference type="ARBA" id="ARBA00022898"/>
    </source>
</evidence>
<evidence type="ECO:0000256" key="11">
    <source>
        <dbReference type="ARBA" id="ARBA00030204"/>
    </source>
</evidence>
<dbReference type="RefSeq" id="WP_187097884.1">
    <property type="nucleotide sequence ID" value="NZ_CP059894.1"/>
</dbReference>
<comment type="catalytic activity">
    <reaction evidence="14">
        <text>4-aminobutanoate + 2-oxoglutarate = succinate semialdehyde + L-glutamate</text>
        <dbReference type="Rhea" id="RHEA:23352"/>
        <dbReference type="ChEBI" id="CHEBI:16810"/>
        <dbReference type="ChEBI" id="CHEBI:29985"/>
        <dbReference type="ChEBI" id="CHEBI:57706"/>
        <dbReference type="ChEBI" id="CHEBI:59888"/>
        <dbReference type="EC" id="2.6.1.19"/>
    </reaction>
</comment>
<evidence type="ECO:0000256" key="5">
    <source>
        <dbReference type="ARBA" id="ARBA00012876"/>
    </source>
</evidence>
<dbReference type="GO" id="GO:0009448">
    <property type="term" value="P:gamma-aminobutyric acid metabolic process"/>
    <property type="evidence" value="ECO:0007669"/>
    <property type="project" value="InterPro"/>
</dbReference>
<evidence type="ECO:0000256" key="6">
    <source>
        <dbReference type="ARBA" id="ARBA00012912"/>
    </source>
</evidence>
<evidence type="ECO:0000256" key="3">
    <source>
        <dbReference type="ARBA" id="ARBA00005176"/>
    </source>
</evidence>
<dbReference type="InterPro" id="IPR050103">
    <property type="entry name" value="Class-III_PLP-dep_AT"/>
</dbReference>
<dbReference type="Proteomes" id="UP000515498">
    <property type="component" value="Chromosome"/>
</dbReference>
<comment type="cofactor">
    <cofactor evidence="2">
        <name>pyridoxal 5'-phosphate</name>
        <dbReference type="ChEBI" id="CHEBI:597326"/>
    </cofactor>
</comment>
<dbReference type="GO" id="GO:0047298">
    <property type="term" value="F:(S)-3-amino-2-methylpropionate transaminase activity"/>
    <property type="evidence" value="ECO:0007669"/>
    <property type="project" value="UniProtKB-EC"/>
</dbReference>
<reference evidence="17 18" key="1">
    <citation type="submission" date="2020-07" db="EMBL/GenBank/DDBJ databases">
        <title>Draft genome sequence of four isobutane-metabolizing strains capable of cometabolically degrading diverse ether contaminants.</title>
        <authorList>
            <person name="Chen W."/>
            <person name="Faulkner N."/>
            <person name="Smith C."/>
            <person name="Hyman M."/>
        </authorList>
    </citation>
    <scope>NUCLEOTIDE SEQUENCE [LARGE SCALE GENOMIC DNA]</scope>
    <source>
        <strain evidence="17 18">2A</strain>
    </source>
</reference>
<proteinExistence type="inferred from homology"/>
<dbReference type="PROSITE" id="PS00600">
    <property type="entry name" value="AA_TRANSFER_CLASS_3"/>
    <property type="match status" value="1"/>
</dbReference>
<evidence type="ECO:0000256" key="15">
    <source>
        <dbReference type="ARBA" id="ARBA00050054"/>
    </source>
</evidence>
<sequence>MPLPPLDQTRYLATALPGSRSLELMRRKQAAVSAGVGTTMPVFAARANGGIVEDVDGNRFIDLGSGIAVTTVGSSAPRVVDAVNRQVEAFTHTCFMVTPYEGYVAVAEQLARVTPGDHEKRTALFNSGSEAVENAVKIARAYTGRDAVVAFDHAYHGRTNLTMAMTAKTMPYKSGFGPFAGEVYRAPMSYPFRDADEIDGKLAAERAIAMIEAQVGADQVAALVIEPVQGEGGFIVPAPGFLAALAEWCTANGALFVADEVQTGFGRTGTWFAVDHDGVVPDLLVSAKGIAGGLPLSAVTGRAEIMDSVHTGGLGGTYGGNPLACAAALAVIDTIEADGLLERARQLGETLVGRLRRLQQSDPRIGDVRGRGAMVAAEFVDPATGKPDGALAKAVAAYAHARGVITLTCGTWGNVIRFLPPLSISDELLDEALTIVAEGLEQAR</sequence>
<protein>
    <recommendedName>
        <fullName evidence="12">(S)-3-amino-2-methylpropionate transaminase</fullName>
        <ecNumber evidence="6">2.6.1.19</ecNumber>
        <ecNumber evidence="5">2.6.1.22</ecNumber>
    </recommendedName>
    <alternativeName>
        <fullName evidence="13">GABA aminotransferase</fullName>
    </alternativeName>
    <alternativeName>
        <fullName evidence="11">Gamma-amino-N-butyrate transaminase</fullName>
    </alternativeName>
    <alternativeName>
        <fullName evidence="15">Glutamate:succinic semialdehyde transaminase</fullName>
    </alternativeName>
    <alternativeName>
        <fullName evidence="10">L-AIBAT</fullName>
    </alternativeName>
</protein>
<dbReference type="AlphaFoldDB" id="A0A7G8PHR7"/>
<comment type="similarity">
    <text evidence="4 16">Belongs to the class-III pyridoxal-phosphate-dependent aminotransferase family.</text>
</comment>
<evidence type="ECO:0000256" key="4">
    <source>
        <dbReference type="ARBA" id="ARBA00008954"/>
    </source>
</evidence>
<evidence type="ECO:0000256" key="2">
    <source>
        <dbReference type="ARBA" id="ARBA00001933"/>
    </source>
</evidence>
<dbReference type="CDD" id="cd00610">
    <property type="entry name" value="OAT_like"/>
    <property type="match status" value="1"/>
</dbReference>
<dbReference type="EC" id="2.6.1.19" evidence="6"/>
<keyword evidence="8 17" id="KW-0808">Transferase</keyword>
<organism evidence="17 18">
    <name type="scientific">Mycolicibacterium fluoranthenivorans</name>
    <dbReference type="NCBI Taxonomy" id="258505"/>
    <lineage>
        <taxon>Bacteria</taxon>
        <taxon>Bacillati</taxon>
        <taxon>Actinomycetota</taxon>
        <taxon>Actinomycetes</taxon>
        <taxon>Mycobacteriales</taxon>
        <taxon>Mycobacteriaceae</taxon>
        <taxon>Mycolicibacterium</taxon>
    </lineage>
</organism>
<dbReference type="GO" id="GO:0034386">
    <property type="term" value="F:4-aminobutyrate:2-oxoglutarate transaminase activity"/>
    <property type="evidence" value="ECO:0007669"/>
    <property type="project" value="UniProtKB-EC"/>
</dbReference>
<dbReference type="NCBIfam" id="NF004714">
    <property type="entry name" value="PRK06058.1"/>
    <property type="match status" value="1"/>
</dbReference>
<evidence type="ECO:0000313" key="18">
    <source>
        <dbReference type="Proteomes" id="UP000515498"/>
    </source>
</evidence>
<evidence type="ECO:0000256" key="13">
    <source>
        <dbReference type="ARBA" id="ARBA00031787"/>
    </source>
</evidence>
<dbReference type="EC" id="2.6.1.22" evidence="5"/>
<dbReference type="InterPro" id="IPR015422">
    <property type="entry name" value="PyrdxlP-dep_Trfase_small"/>
</dbReference>
<accession>A0A7G8PHR7</accession>